<dbReference type="PANTHER" id="PTHR33119">
    <property type="entry name" value="IFI3P"/>
    <property type="match status" value="1"/>
</dbReference>
<evidence type="ECO:0000313" key="4">
    <source>
        <dbReference type="Proteomes" id="UP000016922"/>
    </source>
</evidence>
<dbReference type="Pfam" id="PF14033">
    <property type="entry name" value="DUF4246"/>
    <property type="match status" value="1"/>
</dbReference>
<dbReference type="STRING" id="1116229.S3DDI7"/>
<dbReference type="KEGG" id="glz:GLAREA_08655"/>
<dbReference type="Pfam" id="PF21666">
    <property type="entry name" value="DUF4246_N"/>
    <property type="match status" value="1"/>
</dbReference>
<dbReference type="OMA" id="GGPESCW"/>
<dbReference type="InterPro" id="IPR049207">
    <property type="entry name" value="DUF4246_N"/>
</dbReference>
<evidence type="ECO:0000259" key="2">
    <source>
        <dbReference type="Pfam" id="PF21666"/>
    </source>
</evidence>
<name>S3DDI7_GLAL2</name>
<sequence>MNNGAGAPLKCPGFGDLPVYHEIDLVEGFNDGAAGWEQTPRLTARELAMLSIMNHVTDTKDWHLNIFDVEKVEEWRHDASFSALDFTIDEHRMTEWGEKTGPAMPLVSEKTWEWCLAELKDKAVAFHDKQFLRVLDAGSCVCKSDGLVSTDTAEGFKVTVAQLRSGIKGQTAQVDRISDLVDPSMYPLVYGRTEYFAGGQQVALENCVETCFSPDTNTALIQPEPTVSEEEATSHPPWHLWGKKSDANSYKYSSQFQWLPCETKYTSNAEDPLRITSYINNLHPMHNKSLYRLIERIIAPAIRMWESCLFKGNGLPTDGSVGVAPIRIRTYGHVYTANPPWLDTVSQDMRDLWEAGTAGDIQLGEESDSCLWRIYHFLARNPSYDNENINRLLPEWALDRITNIRSMTFQTWAESLTTSEKFFSLIPLLEKKRDIITSLSDPEPGTAFSYEAWREGRNGQVIVGSPNYKRNRRMPSKDPDPDNGIQIVDLQDIFHKKGLQIIVRIREINLTAAEPTFTDDLTLEAQRNEHIVSTAAYVYSVTNVTTPRLSFHQPTSMSCEECHFGESGNEFYDNDAWDTHRRVFGFTQTEETKARYNPEQPYASTWEWVYHTPPLQTLGSVSLPVNRLLTWPNTLQHRLDGLALVDETQPGTFGMLIIYLVDPNYRICSTANVPPQQHDWWAEVALDQTFFGKDASLGARSLPPEVRKIVEGFTEGWLMGDEKAKEIKSWVEEDRAQALRVTRLGKQSEEFDPHFILYGPY</sequence>
<dbReference type="EMBL" id="KE145352">
    <property type="protein sequence ID" value="EPE36492.1"/>
    <property type="molecule type" value="Genomic_DNA"/>
</dbReference>
<dbReference type="InterPro" id="IPR025340">
    <property type="entry name" value="DUF4246"/>
</dbReference>
<dbReference type="HOGENOM" id="CLU_012066_2_0_1"/>
<dbReference type="AlphaFoldDB" id="S3DDI7"/>
<feature type="domain" description="DUF4246" evidence="1">
    <location>
        <begin position="109"/>
        <end position="683"/>
    </location>
</feature>
<proteinExistence type="predicted"/>
<accession>S3DDI7</accession>
<keyword evidence="4" id="KW-1185">Reference proteome</keyword>
<dbReference type="PANTHER" id="PTHR33119:SF1">
    <property type="entry name" value="FE2OG DIOXYGENASE DOMAIN-CONTAINING PROTEIN"/>
    <property type="match status" value="1"/>
</dbReference>
<protein>
    <submittedName>
        <fullName evidence="3">Uncharacterized protein</fullName>
    </submittedName>
</protein>
<dbReference type="RefSeq" id="XP_008075807.1">
    <property type="nucleotide sequence ID" value="XM_008077616.1"/>
</dbReference>
<dbReference type="GeneID" id="19467703"/>
<reference evidence="3 4" key="1">
    <citation type="journal article" date="2013" name="BMC Genomics">
        <title>Genomics-driven discovery of the pneumocandin biosynthetic gene cluster in the fungus Glarea lozoyensis.</title>
        <authorList>
            <person name="Chen L."/>
            <person name="Yue Q."/>
            <person name="Zhang X."/>
            <person name="Xiang M."/>
            <person name="Wang C."/>
            <person name="Li S."/>
            <person name="Che Y."/>
            <person name="Ortiz-Lopez F.J."/>
            <person name="Bills G.F."/>
            <person name="Liu X."/>
            <person name="An Z."/>
        </authorList>
    </citation>
    <scope>NUCLEOTIDE SEQUENCE [LARGE SCALE GENOMIC DNA]</scope>
    <source>
        <strain evidence="4">ATCC 20868 / MF5171</strain>
    </source>
</reference>
<feature type="domain" description="DUF4246" evidence="2">
    <location>
        <begin position="11"/>
        <end position="77"/>
    </location>
</feature>
<organism evidence="3 4">
    <name type="scientific">Glarea lozoyensis (strain ATCC 20868 / MF5171)</name>
    <dbReference type="NCBI Taxonomy" id="1116229"/>
    <lineage>
        <taxon>Eukaryota</taxon>
        <taxon>Fungi</taxon>
        <taxon>Dikarya</taxon>
        <taxon>Ascomycota</taxon>
        <taxon>Pezizomycotina</taxon>
        <taxon>Leotiomycetes</taxon>
        <taxon>Helotiales</taxon>
        <taxon>Helotiaceae</taxon>
        <taxon>Glarea</taxon>
    </lineage>
</organism>
<dbReference type="InterPro" id="IPR049192">
    <property type="entry name" value="DUF4246_C"/>
</dbReference>
<evidence type="ECO:0000313" key="3">
    <source>
        <dbReference type="EMBL" id="EPE36492.1"/>
    </source>
</evidence>
<gene>
    <name evidence="3" type="ORF">GLAREA_08655</name>
</gene>
<dbReference type="OrthoDB" id="415532at2759"/>
<dbReference type="Proteomes" id="UP000016922">
    <property type="component" value="Unassembled WGS sequence"/>
</dbReference>
<dbReference type="eggNOG" id="ENOG502QQIE">
    <property type="taxonomic scope" value="Eukaryota"/>
</dbReference>
<evidence type="ECO:0000259" key="1">
    <source>
        <dbReference type="Pfam" id="PF14033"/>
    </source>
</evidence>